<dbReference type="AlphaFoldDB" id="A0A4E0R8K7"/>
<evidence type="ECO:0000313" key="1">
    <source>
        <dbReference type="EMBL" id="THD24033.1"/>
    </source>
</evidence>
<proteinExistence type="predicted"/>
<reference evidence="1" key="1">
    <citation type="submission" date="2019-03" db="EMBL/GenBank/DDBJ databases">
        <title>Improved annotation for the trematode Fasciola hepatica.</title>
        <authorList>
            <person name="Choi Y.-J."/>
            <person name="Martin J."/>
            <person name="Mitreva M."/>
        </authorList>
    </citation>
    <scope>NUCLEOTIDE SEQUENCE [LARGE SCALE GENOMIC DNA]</scope>
</reference>
<name>A0A4E0R8K7_FASHE</name>
<dbReference type="EMBL" id="JXXN02001808">
    <property type="protein sequence ID" value="THD24033.1"/>
    <property type="molecule type" value="Genomic_DNA"/>
</dbReference>
<gene>
    <name evidence="1" type="ORF">D915_005172</name>
</gene>
<sequence length="156" mass="17381">MCHLKILDYPKIEDSNGSFRLYSVSCLFQLGSRDDLHSAFGLYSSNGYTTSLYDVILSLRSVGCIATLDDIKEHYPGGSVDFPTFLRLFYGMKSTISEISLKPILDFVVSSFDNNQDQLMRVLRRFGDTITTDCGDGFIESVLSKCAAPLFESALN</sequence>
<evidence type="ECO:0000313" key="2">
    <source>
        <dbReference type="Proteomes" id="UP000230066"/>
    </source>
</evidence>
<dbReference type="Proteomes" id="UP000230066">
    <property type="component" value="Unassembled WGS sequence"/>
</dbReference>
<organism evidence="1 2">
    <name type="scientific">Fasciola hepatica</name>
    <name type="common">Liver fluke</name>
    <dbReference type="NCBI Taxonomy" id="6192"/>
    <lineage>
        <taxon>Eukaryota</taxon>
        <taxon>Metazoa</taxon>
        <taxon>Spiralia</taxon>
        <taxon>Lophotrochozoa</taxon>
        <taxon>Platyhelminthes</taxon>
        <taxon>Trematoda</taxon>
        <taxon>Digenea</taxon>
        <taxon>Plagiorchiida</taxon>
        <taxon>Echinostomata</taxon>
        <taxon>Echinostomatoidea</taxon>
        <taxon>Fasciolidae</taxon>
        <taxon>Fasciola</taxon>
    </lineage>
</organism>
<comment type="caution">
    <text evidence="1">The sequence shown here is derived from an EMBL/GenBank/DDBJ whole genome shotgun (WGS) entry which is preliminary data.</text>
</comment>
<keyword evidence="2" id="KW-1185">Reference proteome</keyword>
<accession>A0A4E0R8K7</accession>
<protein>
    <submittedName>
        <fullName evidence="1">Uncharacterized protein</fullName>
    </submittedName>
</protein>